<dbReference type="AlphaFoldDB" id="Q2SHH1"/>
<dbReference type="KEGG" id="hch:HCH_03140"/>
<dbReference type="RefSeq" id="WP_011396972.1">
    <property type="nucleotide sequence ID" value="NC_007645.1"/>
</dbReference>
<organism evidence="1 2">
    <name type="scientific">Hahella chejuensis (strain KCTC 2396)</name>
    <dbReference type="NCBI Taxonomy" id="349521"/>
    <lineage>
        <taxon>Bacteria</taxon>
        <taxon>Pseudomonadati</taxon>
        <taxon>Pseudomonadota</taxon>
        <taxon>Gammaproteobacteria</taxon>
        <taxon>Oceanospirillales</taxon>
        <taxon>Hahellaceae</taxon>
        <taxon>Hahella</taxon>
    </lineage>
</organism>
<dbReference type="SUPFAM" id="SSF51905">
    <property type="entry name" value="FAD/NAD(P)-binding domain"/>
    <property type="match status" value="1"/>
</dbReference>
<proteinExistence type="predicted"/>
<dbReference type="PANTHER" id="PTHR43747">
    <property type="entry name" value="FAD-BINDING PROTEIN"/>
    <property type="match status" value="1"/>
</dbReference>
<keyword evidence="2" id="KW-1185">Reference proteome</keyword>
<dbReference type="EMBL" id="CP000155">
    <property type="protein sequence ID" value="ABC29903.1"/>
    <property type="molecule type" value="Genomic_DNA"/>
</dbReference>
<dbReference type="HOGENOM" id="CLU_024648_6_0_6"/>
<name>Q2SHH1_HAHCH</name>
<protein>
    <submittedName>
        <fullName evidence="1">Dehydrogenase</fullName>
    </submittedName>
</protein>
<dbReference type="GO" id="GO:0004497">
    <property type="term" value="F:monooxygenase activity"/>
    <property type="evidence" value="ECO:0007669"/>
    <property type="project" value="InterPro"/>
</dbReference>
<evidence type="ECO:0000313" key="2">
    <source>
        <dbReference type="Proteomes" id="UP000000238"/>
    </source>
</evidence>
<reference evidence="1 2" key="1">
    <citation type="journal article" date="2005" name="Nucleic Acids Res.">
        <title>Genomic blueprint of Hahella chejuensis, a marine microbe producing an algicidal agent.</title>
        <authorList>
            <person name="Jeong H."/>
            <person name="Yim J.H."/>
            <person name="Lee C."/>
            <person name="Choi S.-H."/>
            <person name="Park Y.K."/>
            <person name="Yoon S.H."/>
            <person name="Hur C.-G."/>
            <person name="Kang H.-Y."/>
            <person name="Kim D."/>
            <person name="Lee H.H."/>
            <person name="Park K.H."/>
            <person name="Park S.-H."/>
            <person name="Park H.-S."/>
            <person name="Lee H.K."/>
            <person name="Oh T.K."/>
            <person name="Kim J.F."/>
        </authorList>
    </citation>
    <scope>NUCLEOTIDE SEQUENCE [LARGE SCALE GENOMIC DNA]</scope>
    <source>
        <strain evidence="1 2">KCTC 2396</strain>
    </source>
</reference>
<dbReference type="Pfam" id="PF04820">
    <property type="entry name" value="Trp_halogenase"/>
    <property type="match status" value="1"/>
</dbReference>
<dbReference type="STRING" id="349521.HCH_03140"/>
<dbReference type="PANTHER" id="PTHR43747:SF1">
    <property type="entry name" value="SLR1998 PROTEIN"/>
    <property type="match status" value="1"/>
</dbReference>
<evidence type="ECO:0000313" key="1">
    <source>
        <dbReference type="EMBL" id="ABC29903.1"/>
    </source>
</evidence>
<sequence length="392" mass="43388">MMEATGSASDQRRRDVIILGAGPAGSALARLLRPTHDVLVIERRATVETGPRIGESLPGAASVLLRKLDLWERFLQGPHLQRGSALSVWDTEFPVWRDALLDPSGPGWLLDRRGFDQLLYQGAIDAGARIITGCRQIDIDRRESVWRIQSPHLDSPHTAQVLIDATGRSGAIARRLGAPRQGDDDLLCAFAFLPCLPNDQEATLRTCADANGWWYSARIPHGKRVLAYHFDAHDPLRHQWREPRAFLNLARRHAILREVIADSEPESLRYHPAGAAMLDLTASQTQALAQQGLMAIGDALIAFDPISSQGLFHCLASAVSAANAINKGFPFKADAWEAYRAEMLRVAERYQTHLRLTYAGPKRFAHSPFWAKRRIGVGHLSDGAKEAMLTTE</sequence>
<dbReference type="eggNOG" id="COG0644">
    <property type="taxonomic scope" value="Bacteria"/>
</dbReference>
<dbReference type="Gene3D" id="3.30.9.100">
    <property type="match status" value="1"/>
</dbReference>
<dbReference type="Proteomes" id="UP000000238">
    <property type="component" value="Chromosome"/>
</dbReference>
<dbReference type="InterPro" id="IPR050816">
    <property type="entry name" value="Flavin-dep_Halogenase_NPB"/>
</dbReference>
<dbReference type="InterPro" id="IPR006905">
    <property type="entry name" value="Flavin_halogenase"/>
</dbReference>
<dbReference type="Gene3D" id="3.50.50.60">
    <property type="entry name" value="FAD/NAD(P)-binding domain"/>
    <property type="match status" value="1"/>
</dbReference>
<dbReference type="InterPro" id="IPR036188">
    <property type="entry name" value="FAD/NAD-bd_sf"/>
</dbReference>
<accession>Q2SHH1</accession>
<gene>
    <name evidence="1" type="ordered locus">HCH_03140</name>
</gene>